<gene>
    <name evidence="1" type="ORF">C7212DRAFT_322750</name>
</gene>
<sequence length="277" mass="31427">MYAKGTEMLRNRIMFSRGGLVTSYFVPRCISAHRGIRCYFPVSPQAKMVSGLIYCDVDGNVDHSKELEAVMASLTTAARSISPVQVRTYAKPKTVYTNEPGCSLLQSLQTMASKIDVLQKKTEVLSEKVAILGPLKNTAVDIRKRFFATFRRKKRHLAMGDRSTIASGNNRAHARDVCTDVSLFRNKLICSGDTFTALYGLHWREAGDLLEHKHLVYAMNKRATAVTNRRRWDKEGDFRELVLWTKNATPAELEEFRNDVAGELSYKRLFLSIMHSR</sequence>
<comment type="caution">
    <text evidence="1">The sequence shown here is derived from an EMBL/GenBank/DDBJ whole genome shotgun (WGS) entry which is preliminary data.</text>
</comment>
<protein>
    <submittedName>
        <fullName evidence="1">Uncharacterized protein</fullName>
    </submittedName>
</protein>
<reference evidence="1 2" key="1">
    <citation type="submission" date="2018-03" db="EMBL/GenBank/DDBJ databases">
        <title>Genomes of Pezizomycetes fungi and the evolution of truffles.</title>
        <authorList>
            <person name="Murat C."/>
            <person name="Payen T."/>
            <person name="Noel B."/>
            <person name="Kuo A."/>
            <person name="Martin F.M."/>
        </authorList>
    </citation>
    <scope>NUCLEOTIDE SEQUENCE [LARGE SCALE GENOMIC DNA]</scope>
    <source>
        <strain evidence="1">091103-1</strain>
    </source>
</reference>
<dbReference type="Proteomes" id="UP000246991">
    <property type="component" value="Unassembled WGS sequence"/>
</dbReference>
<dbReference type="OrthoDB" id="5482620at2759"/>
<dbReference type="AlphaFoldDB" id="A0A317SLV4"/>
<proteinExistence type="predicted"/>
<name>A0A317SLV4_9PEZI</name>
<evidence type="ECO:0000313" key="2">
    <source>
        <dbReference type="Proteomes" id="UP000246991"/>
    </source>
</evidence>
<keyword evidence="2" id="KW-1185">Reference proteome</keyword>
<organism evidence="1 2">
    <name type="scientific">Tuber magnatum</name>
    <name type="common">white Piedmont truffle</name>
    <dbReference type="NCBI Taxonomy" id="42249"/>
    <lineage>
        <taxon>Eukaryota</taxon>
        <taxon>Fungi</taxon>
        <taxon>Dikarya</taxon>
        <taxon>Ascomycota</taxon>
        <taxon>Pezizomycotina</taxon>
        <taxon>Pezizomycetes</taxon>
        <taxon>Pezizales</taxon>
        <taxon>Tuberaceae</taxon>
        <taxon>Tuber</taxon>
    </lineage>
</organism>
<dbReference type="EMBL" id="PYWC01000048">
    <property type="protein sequence ID" value="PWW75293.1"/>
    <property type="molecule type" value="Genomic_DNA"/>
</dbReference>
<accession>A0A317SLV4</accession>
<evidence type="ECO:0000313" key="1">
    <source>
        <dbReference type="EMBL" id="PWW75293.1"/>
    </source>
</evidence>